<comment type="caution">
    <text evidence="1">The sequence shown here is derived from an EMBL/GenBank/DDBJ whole genome shotgun (WGS) entry which is preliminary data.</text>
</comment>
<evidence type="ECO:0000313" key="2">
    <source>
        <dbReference type="Proteomes" id="UP001163603"/>
    </source>
</evidence>
<dbReference type="Proteomes" id="UP001163603">
    <property type="component" value="Chromosome 4"/>
</dbReference>
<accession>A0ACC0Z0C0</accession>
<evidence type="ECO:0000313" key="1">
    <source>
        <dbReference type="EMBL" id="KAJ0043172.1"/>
    </source>
</evidence>
<reference evidence="2" key="1">
    <citation type="journal article" date="2023" name="G3 (Bethesda)">
        <title>Genome assembly and association tests identify interacting loci associated with vigor, precocity, and sex in interspecific pistachio rootstocks.</title>
        <authorList>
            <person name="Palmer W."/>
            <person name="Jacygrad E."/>
            <person name="Sagayaradj S."/>
            <person name="Cavanaugh K."/>
            <person name="Han R."/>
            <person name="Bertier L."/>
            <person name="Beede B."/>
            <person name="Kafkas S."/>
            <person name="Golino D."/>
            <person name="Preece J."/>
            <person name="Michelmore R."/>
        </authorList>
    </citation>
    <scope>NUCLEOTIDE SEQUENCE [LARGE SCALE GENOMIC DNA]</scope>
</reference>
<dbReference type="EMBL" id="CM047739">
    <property type="protein sequence ID" value="KAJ0043172.1"/>
    <property type="molecule type" value="Genomic_DNA"/>
</dbReference>
<proteinExistence type="predicted"/>
<protein>
    <submittedName>
        <fullName evidence="1">Uncharacterized protein</fullName>
    </submittedName>
</protein>
<gene>
    <name evidence="1" type="ORF">Pint_18067</name>
</gene>
<keyword evidence="2" id="KW-1185">Reference proteome</keyword>
<organism evidence="1 2">
    <name type="scientific">Pistacia integerrima</name>
    <dbReference type="NCBI Taxonomy" id="434235"/>
    <lineage>
        <taxon>Eukaryota</taxon>
        <taxon>Viridiplantae</taxon>
        <taxon>Streptophyta</taxon>
        <taxon>Embryophyta</taxon>
        <taxon>Tracheophyta</taxon>
        <taxon>Spermatophyta</taxon>
        <taxon>Magnoliopsida</taxon>
        <taxon>eudicotyledons</taxon>
        <taxon>Gunneridae</taxon>
        <taxon>Pentapetalae</taxon>
        <taxon>rosids</taxon>
        <taxon>malvids</taxon>
        <taxon>Sapindales</taxon>
        <taxon>Anacardiaceae</taxon>
        <taxon>Pistacia</taxon>
    </lineage>
</organism>
<name>A0ACC0Z0C0_9ROSI</name>
<sequence>MATSIASQLQAIKTLVQANEEPLKRPFTRPSVLFNPKEAADVDIDTILNIALSGLEVLISMDERFRNYKNDLFSYKSKDLDRELMGMEENNRIDTSISSYLRLLSVHLQQPASLKTLEYLIRRYKIHVYNSEELILCALPYHDTHAFVRIVQLLNLRNNKWKFLEGVKVSGAPPPRTVIVQQCIRDMGVLEVLCNYASPTKKFMPSSPVVSFCTAVVVETLGSVMTIDSDAVKRILPFVTSGLQPGTKGGPDHKAGALMIVALLSNKVALSPKLVKSLIRSIAEIAREDVKELTDLQWFRLSMMALINLVQLQPVDVFPKKAIDILKEIRDIAGVLLGLSKEYNIDKFLALLLESLVDYSSSDDLCHLALISIIEKVPLKNLVDHVTSKVLLSCLRLSQKDNNLASSGSWAKKILLVINMKYPSELRGAVHKFLENTKVQSNKEDTVHEVLCKMLDGNVDMSDAISDSKIWFALHHPKAEVRRATLSGLSSAGILKAKAVDTQRLVTIQDAILRQLHDDDLSVVHAALSVDGLSEMISSVDLLEALDNVLKRCVIILISSISDKITLAGDVAVLCLKIASTFHNHNDYSRKLSAMMFPLLLILPKTQKTNLKVLELVMEQKLPFYQNLAVVSSERKKLEPGSISSANMEIVSSLAETFSKHPDEYLSLLAESCRDFKLSKTLFFLVLMQSLLMKNNRSDLSLEFFQTCFSILRTEWEAFAHAADGYVKEFNAEMFSWDCRRFLDQLLNADLEELNTKILVCTFWRFLEAFISTMPADVLLDVDGGWFSRLQDLFVFFASSNLKHVFKEHRQYLVSKCKVSLVRFLSRLFTEEDVPHAVQIESLHCFAFLCFQSDDRLLFELLAEFPSVLVPLANDNQDTRFAAMGCIEGLYALWRRVDFSSKKNGNAAIWSHFLDELLGLMVQQKRLILSDKNFLASFMTSLLGSTSDVLLVPQNIEQRFDQPTKAKILAFILGSSLRLSAFGKLMILSLLKGLGSAIMHVKDVRSFLSLLLERRSQYFFELNKSSQRLSKIEIKILCLLLESCCATLSLFDEHDLKGYLLKALQVDFRSLEDPAIVEPCITVLKKLRNQLYSGLTTEMQITCSTVARILDPILKQENLVMGSAYGKKKMKLDGKQKSTLHMDMIYKGESALSFLSSLLDILLLKKDILNRDSLLGPLFKLLRKVFLDNWLNGDVLAKDEKRIEASFAISQTISSTLNHIQQTLLIVLEGTFSSLTIAIPLKDDIVNVIDIKLLVECARSANDGVTRNHVFSLLSGIAKVVPDKLLEHILDILAVIGESTVSQSDSHSQRVFEDLISAIVPCWLSKSNNKDELLQVFVNVLPDVAKHRRLSIVVYLLRTLGECDSLASLLVLLFRSLVSRKGSSCLGDSHSSDNFTSFAQREWEYAFAVQICEQYSCVIWLPSLVMMLQQIGIGNLEVIFMELLLAMQFVLHKMQDPEFAFKRELTEDSDSIQGARAEHGTYYDAVIEVRECNHQGYIYILFWPSKLEELMEQIVFLLQYVDRRRKQLSVPVAIRKELKECMHAVLRNITMVMIPSAYFQSIINLLRNADGNVRKKALGLLCETMKGHESVKPKHRGRRELNPNSNSHWLHLDENAFESFNRMCLEIVQIVDDSVVESNVSLKVAAVTTLELSPNNWCFDQCAWAKGIGGAAFIMENVIRKSHEISTTIVSKNDADDNVALRESLTASILITFEVVIDKLGGFLNPYLGDITEILVLRPEYMWGSDPKLKVKADAVRRLLTEKIPVRLALPPLLKIYIGAVDAGDASLVIAFEMLGNVVGRMDRSSIGGFHGKIFDQCLIALDLRRQHRVSVQNIDIVEKSVFTTMIALTMKLTETMFRPLFIRSVEWAESEVEDIVSMGSKSIERAITFYGLVNKLAENHRSLFVPYFKYLLEGCVRHLTDTGDVNTANLTRKKKKARTVEAGTVKEQNSSLPINNWQLRALVLLKPIVSQLIAEPSVDLEEHVNVPSVQEVDDLLVVCIGQMAVTAGTDLLWKPLNHEVLMQTRSEKVRSRILGLRIVKYFVDNLKEEYLVLLAETLPFLGELLEDVELPVKSLAQDIIKEMESMSGESLQQYL</sequence>